<comment type="caution">
    <text evidence="10">The sequence shown here is derived from an EMBL/GenBank/DDBJ whole genome shotgun (WGS) entry which is preliminary data.</text>
</comment>
<keyword evidence="7 8" id="KW-0413">Isomerase</keyword>
<evidence type="ECO:0000256" key="4">
    <source>
        <dbReference type="ARBA" id="ARBA00022432"/>
    </source>
</evidence>
<evidence type="ECO:0000256" key="6">
    <source>
        <dbReference type="ARBA" id="ARBA00023152"/>
    </source>
</evidence>
<evidence type="ECO:0000313" key="11">
    <source>
        <dbReference type="Proteomes" id="UP001242480"/>
    </source>
</evidence>
<sequence length="253" mass="25213">MAPARPRPLVAGNWKMNGLAASAAELDAIAEGVAAGGAGRAEALICPPFTLIAAFAARLAGKAPAIGGQDCHAKPSGAHTGDVAAEMLRDAGASHVIVGHSERRTDHGETDDVVKAKAEAALRAGLVAIVCIGETRAEREAGKTLDVVGTQLAGSLPAGATAANTVIAYEPVWAIGTGLTPTAADVKEVHNFIRGQLSVALASEGAGVRILYGGSVKPANAAELMGVENVDGALIGGASLKAADFLGIAAAYK</sequence>
<dbReference type="RefSeq" id="WP_307271796.1">
    <property type="nucleotide sequence ID" value="NZ_JAUSVX010000003.1"/>
</dbReference>
<dbReference type="InterPro" id="IPR000652">
    <property type="entry name" value="Triosephosphate_isomerase"/>
</dbReference>
<dbReference type="NCBIfam" id="TIGR00419">
    <property type="entry name" value="tim"/>
    <property type="match status" value="1"/>
</dbReference>
<dbReference type="Proteomes" id="UP001242480">
    <property type="component" value="Unassembled WGS sequence"/>
</dbReference>
<keyword evidence="11" id="KW-1185">Reference proteome</keyword>
<dbReference type="CDD" id="cd00311">
    <property type="entry name" value="TIM"/>
    <property type="match status" value="1"/>
</dbReference>
<dbReference type="EMBL" id="JAUSVX010000003">
    <property type="protein sequence ID" value="MDQ0469289.1"/>
    <property type="molecule type" value="Genomic_DNA"/>
</dbReference>
<evidence type="ECO:0000256" key="1">
    <source>
        <dbReference type="ARBA" id="ARBA00000148"/>
    </source>
</evidence>
<dbReference type="InterPro" id="IPR020861">
    <property type="entry name" value="Triosephosphate_isomerase_AS"/>
</dbReference>
<comment type="catalytic activity">
    <reaction evidence="1">
        <text>L-erythrulose 1-phosphate = D-erythrulose 4-phosphate</text>
        <dbReference type="Rhea" id="RHEA:49588"/>
        <dbReference type="ChEBI" id="CHEBI:58002"/>
        <dbReference type="ChEBI" id="CHEBI:90796"/>
        <dbReference type="EC" id="5.3.1.33"/>
    </reaction>
</comment>
<feature type="binding site" evidence="8">
    <location>
        <begin position="13"/>
        <end position="15"/>
    </location>
    <ligand>
        <name>substrate</name>
    </ligand>
</feature>
<dbReference type="HAMAP" id="MF_00147_B">
    <property type="entry name" value="TIM_B"/>
    <property type="match status" value="1"/>
</dbReference>
<protein>
    <recommendedName>
        <fullName evidence="8 9">Triosephosphate isomerase</fullName>
        <shortName evidence="8">TIM</shortName>
        <shortName evidence="8">TPI</shortName>
        <ecNumber evidence="8 9">5.3.1.1</ecNumber>
    </recommendedName>
    <alternativeName>
        <fullName evidence="8">Triose-phosphate isomerase</fullName>
    </alternativeName>
</protein>
<dbReference type="Gene3D" id="3.20.20.70">
    <property type="entry name" value="Aldolase class I"/>
    <property type="match status" value="1"/>
</dbReference>
<comment type="subunit">
    <text evidence="8 9">Homodimer.</text>
</comment>
<evidence type="ECO:0000256" key="9">
    <source>
        <dbReference type="RuleBase" id="RU363013"/>
    </source>
</evidence>
<gene>
    <name evidence="8" type="primary">tpiA</name>
    <name evidence="10" type="ORF">QO011_002300</name>
</gene>
<feature type="binding site" evidence="8">
    <location>
        <position position="215"/>
    </location>
    <ligand>
        <name>substrate</name>
    </ligand>
</feature>
<evidence type="ECO:0000256" key="8">
    <source>
        <dbReference type="HAMAP-Rule" id="MF_00147"/>
    </source>
</evidence>
<name>A0ABU0J7P2_9HYPH</name>
<organism evidence="10 11">
    <name type="scientific">Labrys wisconsinensis</name>
    <dbReference type="NCBI Taxonomy" id="425677"/>
    <lineage>
        <taxon>Bacteria</taxon>
        <taxon>Pseudomonadati</taxon>
        <taxon>Pseudomonadota</taxon>
        <taxon>Alphaproteobacteria</taxon>
        <taxon>Hyphomicrobiales</taxon>
        <taxon>Xanthobacteraceae</taxon>
        <taxon>Labrys</taxon>
    </lineage>
</organism>
<feature type="active site" description="Electrophile" evidence="8">
    <location>
        <position position="100"/>
    </location>
</feature>
<comment type="subcellular location">
    <subcellularLocation>
        <location evidence="8 9">Cytoplasm</location>
    </subcellularLocation>
</comment>
<dbReference type="EC" id="5.3.1.1" evidence="8 9"/>
<reference evidence="10 11" key="1">
    <citation type="submission" date="2023-07" db="EMBL/GenBank/DDBJ databases">
        <title>Genomic Encyclopedia of Type Strains, Phase IV (KMG-IV): sequencing the most valuable type-strain genomes for metagenomic binning, comparative biology and taxonomic classification.</title>
        <authorList>
            <person name="Goeker M."/>
        </authorList>
    </citation>
    <scope>NUCLEOTIDE SEQUENCE [LARGE SCALE GENOMIC DNA]</scope>
    <source>
        <strain evidence="10 11">DSM 19619</strain>
    </source>
</reference>
<keyword evidence="4 8" id="KW-0312">Gluconeogenesis</keyword>
<evidence type="ECO:0000256" key="2">
    <source>
        <dbReference type="ARBA" id="ARBA00004939"/>
    </source>
</evidence>
<comment type="pathway">
    <text evidence="8 9">Carbohydrate biosynthesis; gluconeogenesis.</text>
</comment>
<dbReference type="InterPro" id="IPR013785">
    <property type="entry name" value="Aldolase_TIM"/>
</dbReference>
<dbReference type="GO" id="GO:0004807">
    <property type="term" value="F:triose-phosphate isomerase activity"/>
    <property type="evidence" value="ECO:0007669"/>
    <property type="project" value="UniProtKB-EC"/>
</dbReference>
<comment type="pathway">
    <text evidence="2">Carbohydrate metabolism; erythritol degradation.</text>
</comment>
<dbReference type="PANTHER" id="PTHR21139">
    <property type="entry name" value="TRIOSEPHOSPHATE ISOMERASE"/>
    <property type="match status" value="1"/>
</dbReference>
<evidence type="ECO:0000313" key="10">
    <source>
        <dbReference type="EMBL" id="MDQ0469289.1"/>
    </source>
</evidence>
<dbReference type="PROSITE" id="PS00171">
    <property type="entry name" value="TIM_1"/>
    <property type="match status" value="1"/>
</dbReference>
<keyword evidence="6 8" id="KW-0324">Glycolysis</keyword>
<keyword evidence="5 8" id="KW-0963">Cytoplasm</keyword>
<dbReference type="Pfam" id="PF00121">
    <property type="entry name" value="TIM"/>
    <property type="match status" value="1"/>
</dbReference>
<dbReference type="InterPro" id="IPR035990">
    <property type="entry name" value="TIM_sf"/>
</dbReference>
<evidence type="ECO:0000256" key="3">
    <source>
        <dbReference type="ARBA" id="ARBA00007422"/>
    </source>
</evidence>
<proteinExistence type="inferred from homology"/>
<comment type="catalytic activity">
    <reaction evidence="8 9">
        <text>D-glyceraldehyde 3-phosphate = dihydroxyacetone phosphate</text>
        <dbReference type="Rhea" id="RHEA:18585"/>
        <dbReference type="ChEBI" id="CHEBI:57642"/>
        <dbReference type="ChEBI" id="CHEBI:59776"/>
        <dbReference type="EC" id="5.3.1.1"/>
    </reaction>
</comment>
<feature type="binding site" evidence="8">
    <location>
        <position position="176"/>
    </location>
    <ligand>
        <name>substrate</name>
    </ligand>
</feature>
<evidence type="ECO:0000256" key="7">
    <source>
        <dbReference type="ARBA" id="ARBA00023235"/>
    </source>
</evidence>
<dbReference type="InterPro" id="IPR022896">
    <property type="entry name" value="TrioseP_Isoase_bac/euk"/>
</dbReference>
<comment type="function">
    <text evidence="8">Involved in the gluconeogenesis. Catalyzes stereospecifically the conversion of dihydroxyacetone phosphate (DHAP) to D-glyceraldehyde-3-phosphate (G3P).</text>
</comment>
<evidence type="ECO:0000256" key="5">
    <source>
        <dbReference type="ARBA" id="ARBA00022490"/>
    </source>
</evidence>
<dbReference type="PANTHER" id="PTHR21139:SF42">
    <property type="entry name" value="TRIOSEPHOSPHATE ISOMERASE"/>
    <property type="match status" value="1"/>
</dbReference>
<dbReference type="PROSITE" id="PS51440">
    <property type="entry name" value="TIM_2"/>
    <property type="match status" value="1"/>
</dbReference>
<feature type="binding site" evidence="8">
    <location>
        <begin position="236"/>
        <end position="237"/>
    </location>
    <ligand>
        <name>substrate</name>
    </ligand>
</feature>
<dbReference type="SUPFAM" id="SSF51351">
    <property type="entry name" value="Triosephosphate isomerase (TIM)"/>
    <property type="match status" value="1"/>
</dbReference>
<comment type="similarity">
    <text evidence="3 8 9">Belongs to the triosephosphate isomerase family.</text>
</comment>
<feature type="active site" description="Proton acceptor" evidence="8">
    <location>
        <position position="170"/>
    </location>
</feature>
<comment type="pathway">
    <text evidence="8 9">Carbohydrate degradation; glycolysis; D-glyceraldehyde 3-phosphate from glycerone phosphate: step 1/1.</text>
</comment>
<accession>A0ABU0J7P2</accession>